<dbReference type="Proteomes" id="UP001138500">
    <property type="component" value="Unassembled WGS sequence"/>
</dbReference>
<comment type="caution">
    <text evidence="1">The sequence shown here is derived from an EMBL/GenBank/DDBJ whole genome shotgun (WGS) entry which is preliminary data.</text>
</comment>
<reference evidence="1 2" key="2">
    <citation type="journal article" date="2021" name="Curr. Genet.">
        <title>Genetic response to nitrogen starvation in the aggressive Eucalyptus foliar pathogen Teratosphaeria destructans.</title>
        <authorList>
            <person name="Havenga M."/>
            <person name="Wingfield B.D."/>
            <person name="Wingfield M.J."/>
            <person name="Dreyer L.L."/>
            <person name="Roets F."/>
            <person name="Aylward J."/>
        </authorList>
    </citation>
    <scope>NUCLEOTIDE SEQUENCE [LARGE SCALE GENOMIC DNA]</scope>
    <source>
        <strain evidence="1">CMW44962</strain>
    </source>
</reference>
<dbReference type="OrthoDB" id="3834674at2759"/>
<gene>
    <name evidence="1" type="ORF">Tdes44962_MAKER09402</name>
</gene>
<evidence type="ECO:0000313" key="2">
    <source>
        <dbReference type="Proteomes" id="UP001138500"/>
    </source>
</evidence>
<reference evidence="1 2" key="1">
    <citation type="journal article" date="2018" name="IMA Fungus">
        <title>IMA Genome-F 10: Nine draft genome sequences of Claviceps purpurea s.lat., including C. arundinis, C. humidiphila, and C. cf. spartinae, pseudomolecules for the pitch canker pathogen Fusarium circinatum, draft genome of Davidsoniella eucalypti, Grosmannia galeiformis, Quambalaria eucalypti, and Teratosphaeria destructans.</title>
        <authorList>
            <person name="Wingfield B.D."/>
            <person name="Liu M."/>
            <person name="Nguyen H.D."/>
            <person name="Lane F.A."/>
            <person name="Morgan S.W."/>
            <person name="De Vos L."/>
            <person name="Wilken P.M."/>
            <person name="Duong T.A."/>
            <person name="Aylward J."/>
            <person name="Coetzee M.P."/>
            <person name="Dadej K."/>
            <person name="De Beer Z.W."/>
            <person name="Findlay W."/>
            <person name="Havenga M."/>
            <person name="Kolarik M."/>
            <person name="Menzies J.G."/>
            <person name="Naidoo K."/>
            <person name="Pochopski O."/>
            <person name="Shoukouhi P."/>
            <person name="Santana Q.C."/>
            <person name="Seifert K.A."/>
            <person name="Soal N."/>
            <person name="Steenkamp E.T."/>
            <person name="Tatham C.T."/>
            <person name="van der Nest M.A."/>
            <person name="Wingfield M.J."/>
        </authorList>
    </citation>
    <scope>NUCLEOTIDE SEQUENCE [LARGE SCALE GENOMIC DNA]</scope>
    <source>
        <strain evidence="1">CMW44962</strain>
    </source>
</reference>
<protein>
    <submittedName>
        <fullName evidence="1">Uncharacterized protein</fullName>
    </submittedName>
</protein>
<dbReference type="AlphaFoldDB" id="A0A9W7STI5"/>
<organism evidence="1 2">
    <name type="scientific">Teratosphaeria destructans</name>
    <dbReference type="NCBI Taxonomy" id="418781"/>
    <lineage>
        <taxon>Eukaryota</taxon>
        <taxon>Fungi</taxon>
        <taxon>Dikarya</taxon>
        <taxon>Ascomycota</taxon>
        <taxon>Pezizomycotina</taxon>
        <taxon>Dothideomycetes</taxon>
        <taxon>Dothideomycetidae</taxon>
        <taxon>Mycosphaerellales</taxon>
        <taxon>Teratosphaeriaceae</taxon>
        <taxon>Teratosphaeria</taxon>
    </lineage>
</organism>
<accession>A0A9W7STI5</accession>
<name>A0A9W7STI5_9PEZI</name>
<keyword evidence="2" id="KW-1185">Reference proteome</keyword>
<evidence type="ECO:0000313" key="1">
    <source>
        <dbReference type="EMBL" id="KAH9828255.1"/>
    </source>
</evidence>
<sequence>MAQSIKDTEMFDGKNLQRGRELIRGMPESTRLTIQLAADTDRATCLRLFGNGSIDLRLPD</sequence>
<dbReference type="EMBL" id="RIBY02001668">
    <property type="protein sequence ID" value="KAH9828255.1"/>
    <property type="molecule type" value="Genomic_DNA"/>
</dbReference>
<proteinExistence type="predicted"/>